<dbReference type="Proteomes" id="UP000663829">
    <property type="component" value="Unassembled WGS sequence"/>
</dbReference>
<evidence type="ECO:0000313" key="5">
    <source>
        <dbReference type="Proteomes" id="UP000663829"/>
    </source>
</evidence>
<keyword evidence="5" id="KW-1185">Reference proteome</keyword>
<comment type="caution">
    <text evidence="1">The sequence shown here is derived from an EMBL/GenBank/DDBJ whole genome shotgun (WGS) entry which is preliminary data.</text>
</comment>
<evidence type="ECO:0000313" key="4">
    <source>
        <dbReference type="EMBL" id="CAF4170184.1"/>
    </source>
</evidence>
<dbReference type="Proteomes" id="UP000682733">
    <property type="component" value="Unassembled WGS sequence"/>
</dbReference>
<dbReference type="EMBL" id="CAJOBC010043583">
    <property type="protein sequence ID" value="CAF4152425.1"/>
    <property type="molecule type" value="Genomic_DNA"/>
</dbReference>
<dbReference type="EMBL" id="CAJOBA010044899">
    <property type="protein sequence ID" value="CAF4170184.1"/>
    <property type="molecule type" value="Genomic_DNA"/>
</dbReference>
<gene>
    <name evidence="1" type="ORF">GPM918_LOCUS29096</name>
    <name evidence="2" type="ORF">OVA965_LOCUS31197</name>
    <name evidence="3" type="ORF">SRO942_LOCUS29650</name>
    <name evidence="4" type="ORF">TMI583_LOCUS32023</name>
</gene>
<evidence type="ECO:0000313" key="2">
    <source>
        <dbReference type="EMBL" id="CAF1359969.1"/>
    </source>
</evidence>
<dbReference type="Proteomes" id="UP000681722">
    <property type="component" value="Unassembled WGS sequence"/>
</dbReference>
<dbReference type="InterPro" id="IPR029063">
    <property type="entry name" value="SAM-dependent_MTases_sf"/>
</dbReference>
<evidence type="ECO:0000313" key="3">
    <source>
        <dbReference type="EMBL" id="CAF4152425.1"/>
    </source>
</evidence>
<feature type="non-terminal residue" evidence="1">
    <location>
        <position position="1"/>
    </location>
</feature>
<dbReference type="Gene3D" id="3.40.50.150">
    <property type="entry name" value="Vaccinia Virus protein VP39"/>
    <property type="match status" value="1"/>
</dbReference>
<sequence>PQADLQLLMYRIRIGINILNDFKNKRELNCFLPVMALTPQPNERILDTCTAPDLKLDALMRNSGTLVVNDANKIV</sequence>
<organism evidence="1 5">
    <name type="scientific">Didymodactylos carnosus</name>
    <dbReference type="NCBI Taxonomy" id="1234261"/>
    <lineage>
        <taxon>Eukaryota</taxon>
        <taxon>Metazoa</taxon>
        <taxon>Spiralia</taxon>
        <taxon>Gnathifera</taxon>
        <taxon>Rotifera</taxon>
        <taxon>Eurotatoria</taxon>
        <taxon>Bdelloidea</taxon>
        <taxon>Philodinida</taxon>
        <taxon>Philodinidae</taxon>
        <taxon>Didymodactylos</taxon>
    </lineage>
</organism>
<accession>A0A815EDC4</accession>
<protein>
    <submittedName>
        <fullName evidence="1">Uncharacterized protein</fullName>
    </submittedName>
</protein>
<dbReference type="AlphaFoldDB" id="A0A815EDC4"/>
<name>A0A815EDC4_9BILA</name>
<proteinExistence type="predicted"/>
<evidence type="ECO:0000313" key="1">
    <source>
        <dbReference type="EMBL" id="CAF1313149.1"/>
    </source>
</evidence>
<reference evidence="1" key="1">
    <citation type="submission" date="2021-02" db="EMBL/GenBank/DDBJ databases">
        <authorList>
            <person name="Nowell W R."/>
        </authorList>
    </citation>
    <scope>NUCLEOTIDE SEQUENCE</scope>
</reference>
<dbReference type="EMBL" id="CAJNOK010023243">
    <property type="protein sequence ID" value="CAF1359969.1"/>
    <property type="molecule type" value="Genomic_DNA"/>
</dbReference>
<dbReference type="EMBL" id="CAJNOQ010013034">
    <property type="protein sequence ID" value="CAF1313149.1"/>
    <property type="molecule type" value="Genomic_DNA"/>
</dbReference>
<dbReference type="Proteomes" id="UP000677228">
    <property type="component" value="Unassembled WGS sequence"/>
</dbReference>